<dbReference type="InterPro" id="IPR036291">
    <property type="entry name" value="NAD(P)-bd_dom_sf"/>
</dbReference>
<dbReference type="Pfam" id="PF07993">
    <property type="entry name" value="NAD_binding_4"/>
    <property type="match status" value="1"/>
</dbReference>
<dbReference type="OrthoDB" id="429813at2759"/>
<dbReference type="InterPro" id="IPR020806">
    <property type="entry name" value="PKS_PP-bd"/>
</dbReference>
<evidence type="ECO:0000256" key="2">
    <source>
        <dbReference type="ARBA" id="ARBA00022553"/>
    </source>
</evidence>
<dbReference type="SMART" id="SM00823">
    <property type="entry name" value="PKS_PP"/>
    <property type="match status" value="1"/>
</dbReference>
<accession>A0A316UDW8</accession>
<feature type="compositionally biased region" description="Low complexity" evidence="3">
    <location>
        <begin position="9"/>
        <end position="30"/>
    </location>
</feature>
<dbReference type="SUPFAM" id="SSF47336">
    <property type="entry name" value="ACP-like"/>
    <property type="match status" value="1"/>
</dbReference>
<dbReference type="GeneID" id="37011797"/>
<dbReference type="Pfam" id="PF23562">
    <property type="entry name" value="AMP-binding_C_3"/>
    <property type="match status" value="1"/>
</dbReference>
<dbReference type="Proteomes" id="UP000245942">
    <property type="component" value="Unassembled WGS sequence"/>
</dbReference>
<dbReference type="GO" id="GO:0031177">
    <property type="term" value="F:phosphopantetheine binding"/>
    <property type="evidence" value="ECO:0007669"/>
    <property type="project" value="InterPro"/>
</dbReference>
<feature type="region of interest" description="Disordered" evidence="3">
    <location>
        <begin position="1"/>
        <end position="30"/>
    </location>
</feature>
<dbReference type="PROSITE" id="PS00455">
    <property type="entry name" value="AMP_BINDING"/>
    <property type="match status" value="1"/>
</dbReference>
<dbReference type="STRING" id="1684307.A0A316UDW8"/>
<keyword evidence="6" id="KW-1185">Reference proteome</keyword>
<dbReference type="Gene3D" id="3.40.50.720">
    <property type="entry name" value="NAD(P)-binding Rossmann-like Domain"/>
    <property type="match status" value="1"/>
</dbReference>
<dbReference type="Pfam" id="PF00501">
    <property type="entry name" value="AMP-binding"/>
    <property type="match status" value="1"/>
</dbReference>
<dbReference type="SUPFAM" id="SSF51735">
    <property type="entry name" value="NAD(P)-binding Rossmann-fold domains"/>
    <property type="match status" value="1"/>
</dbReference>
<dbReference type="Pfam" id="PF00550">
    <property type="entry name" value="PP-binding"/>
    <property type="match status" value="1"/>
</dbReference>
<dbReference type="InterPro" id="IPR009081">
    <property type="entry name" value="PP-bd_ACP"/>
</dbReference>
<gene>
    <name evidence="5" type="ORF">BCV69DRAFT_243328</name>
</gene>
<organism evidence="5 6">
    <name type="scientific">Pseudomicrostroma glucosiphilum</name>
    <dbReference type="NCBI Taxonomy" id="1684307"/>
    <lineage>
        <taxon>Eukaryota</taxon>
        <taxon>Fungi</taxon>
        <taxon>Dikarya</taxon>
        <taxon>Basidiomycota</taxon>
        <taxon>Ustilaginomycotina</taxon>
        <taxon>Exobasidiomycetes</taxon>
        <taxon>Microstromatales</taxon>
        <taxon>Microstromatales incertae sedis</taxon>
        <taxon>Pseudomicrostroma</taxon>
    </lineage>
</organism>
<dbReference type="InterPro" id="IPR042099">
    <property type="entry name" value="ANL_N_sf"/>
</dbReference>
<proteinExistence type="predicted"/>
<evidence type="ECO:0000256" key="3">
    <source>
        <dbReference type="SAM" id="MobiDB-lite"/>
    </source>
</evidence>
<sequence length="1148" mass="124803">MVAPQPDGSSAPSQALSSSASSSSTSAASTTPYLTLNIPQALSLPEPEAPEKKRYDSVWDLFLHRANHELKDQVAAGFAELHEETGEDGGNWGCTSLTYGQLPGIACRIASTLRPQLEAASSKISPADPALAPLIPTPTVAIICPSGLDFFVYTLAIWSLGFALLPIAVGTTKEGTKNLIEKTGACAVLVHDSQKSIAAEVKQLFEEGKQRAPQIIDLQDTHDLVAGPTSSAEDRPVQSLFTPGPDSVLIIFHSSGSTGLPKPIYHINRFWSFSTAMAYGTDLGAYTTTPLYHGGMSDFLRALQAGSSLFFHPLVGSSSNTLSVGAILAGHKACAHKTRAPVKYFLSVPFILEMLSKDSAGLEYLASMEFVSTGGAPLPASVGDHLVHNGIPLVSRLGSSECGFLMSSYRDFENDKEWSWLRVEDAVTRSLLDFKEDKDNQGLFELVVTGKWPTKLLSNAADQAFSTEDLYSRHEEHDNWYKYATRVDDTLVLLNGKKFAAGLIESRLKQSELVQDSVVFGSNRALVGAVVIPAKGTNRSGDLSPGEKYDYLQALRPHMDGINKSLPSHARLTTGLIHVADESLAASIPRSSKGTLQRGHAYRQLSPLFDETYARFEEGEIEGFPSRESLQGDELRDFLAKMVGEILGCEGGEIKPDLDFYKAGMDSISSVRIKAAVHQHLDLGLDGNEHRRRLDTRNIYEHPTVNELAEFLEGFSFGGRTAHRSVTEEMRDMVDKYAKALPAFKPRPKTNGPRVAVLSGATGALGSHLLLTLLSSGEVDKVLCLVRASSDSAALQRVKESVSTRRLNEEMDKKWDQVACFAADLSDTAELGIPKNQGSSCDKIRTSFWSNVASASALRVVHAAWSVNFALSLKSFEADNIVGLANLLSFSLETGVESFVFCSSIASVLAQKSKQIHEKPSSDPTDAGVVGYSQSKWVAEGICSRLSASSGSERGMSISIARIGQLASDSVHGVWNESEAWPLMVRTAKEIGKLPEIEQAVDWLPVDLAARTLTEIALHPAGSQEPAIYHVLLPVDAMRSEDVPTWADFLDWLQRGDDQYKGLTFDEVPLRDWLVEIERKGSSVVRGRTLLEGIWSKLTPRGGASGLEPTIETIKTRRFSKTLSHDCKALDRHIVQKTVDVWGQDGFL</sequence>
<evidence type="ECO:0000313" key="6">
    <source>
        <dbReference type="Proteomes" id="UP000245942"/>
    </source>
</evidence>
<protein>
    <submittedName>
        <fullName evidence="5">Acetyl-CoA synthetase-like protein</fullName>
    </submittedName>
</protein>
<dbReference type="AlphaFoldDB" id="A0A316UDW8"/>
<evidence type="ECO:0000259" key="4">
    <source>
        <dbReference type="PROSITE" id="PS50075"/>
    </source>
</evidence>
<dbReference type="SUPFAM" id="SSF56801">
    <property type="entry name" value="Acetyl-CoA synthetase-like"/>
    <property type="match status" value="1"/>
</dbReference>
<dbReference type="InterPro" id="IPR000873">
    <property type="entry name" value="AMP-dep_synth/lig_dom"/>
</dbReference>
<dbReference type="PANTHER" id="PTHR43439">
    <property type="entry name" value="PHENYLACETATE-COENZYME A LIGASE"/>
    <property type="match status" value="1"/>
</dbReference>
<evidence type="ECO:0000313" key="5">
    <source>
        <dbReference type="EMBL" id="PWN23457.1"/>
    </source>
</evidence>
<keyword evidence="2" id="KW-0597">Phosphoprotein</keyword>
<dbReference type="SMART" id="SM01294">
    <property type="entry name" value="PKS_PP_betabranch"/>
    <property type="match status" value="1"/>
</dbReference>
<dbReference type="RefSeq" id="XP_025350617.1">
    <property type="nucleotide sequence ID" value="XM_025490063.1"/>
</dbReference>
<keyword evidence="1" id="KW-0596">Phosphopantetheine</keyword>
<dbReference type="Gene3D" id="1.10.1200.10">
    <property type="entry name" value="ACP-like"/>
    <property type="match status" value="1"/>
</dbReference>
<dbReference type="InterPro" id="IPR013120">
    <property type="entry name" value="FAR_NAD-bd"/>
</dbReference>
<dbReference type="Gene3D" id="3.40.50.12780">
    <property type="entry name" value="N-terminal domain of ligase-like"/>
    <property type="match status" value="1"/>
</dbReference>
<dbReference type="InterPro" id="IPR020845">
    <property type="entry name" value="AMP-binding_CS"/>
</dbReference>
<feature type="domain" description="Carrier" evidence="4">
    <location>
        <begin position="633"/>
        <end position="716"/>
    </location>
</feature>
<dbReference type="EMBL" id="KZ819321">
    <property type="protein sequence ID" value="PWN23457.1"/>
    <property type="molecule type" value="Genomic_DNA"/>
</dbReference>
<dbReference type="InterPro" id="IPR036736">
    <property type="entry name" value="ACP-like_sf"/>
</dbReference>
<dbReference type="PANTHER" id="PTHR43439:SF2">
    <property type="entry name" value="ENZYME, PUTATIVE (JCVI)-RELATED"/>
    <property type="match status" value="1"/>
</dbReference>
<name>A0A316UDW8_9BASI</name>
<evidence type="ECO:0000256" key="1">
    <source>
        <dbReference type="ARBA" id="ARBA00022450"/>
    </source>
</evidence>
<dbReference type="PROSITE" id="PS50075">
    <property type="entry name" value="CARRIER"/>
    <property type="match status" value="1"/>
</dbReference>
<reference evidence="5 6" key="1">
    <citation type="journal article" date="2018" name="Mol. Biol. Evol.">
        <title>Broad Genomic Sampling Reveals a Smut Pathogenic Ancestry of the Fungal Clade Ustilaginomycotina.</title>
        <authorList>
            <person name="Kijpornyongpan T."/>
            <person name="Mondo S.J."/>
            <person name="Barry K."/>
            <person name="Sandor L."/>
            <person name="Lee J."/>
            <person name="Lipzen A."/>
            <person name="Pangilinan J."/>
            <person name="LaButti K."/>
            <person name="Hainaut M."/>
            <person name="Henrissat B."/>
            <person name="Grigoriev I.V."/>
            <person name="Spatafora J.W."/>
            <person name="Aime M.C."/>
        </authorList>
    </citation>
    <scope>NUCLEOTIDE SEQUENCE [LARGE SCALE GENOMIC DNA]</scope>
    <source>
        <strain evidence="5 6">MCA 4718</strain>
    </source>
</reference>
<dbReference type="InterPro" id="IPR051414">
    <property type="entry name" value="Adenylate-forming_Reductase"/>
</dbReference>